<comment type="caution">
    <text evidence="1">The sequence shown here is derived from an EMBL/GenBank/DDBJ whole genome shotgun (WGS) entry which is preliminary data.</text>
</comment>
<accession>A0A8H7NTX5</accession>
<reference evidence="1" key="1">
    <citation type="submission" date="2020-11" db="EMBL/GenBank/DDBJ databases">
        <authorList>
            <person name="Koelle M."/>
            <person name="Horta M.A.C."/>
            <person name="Nowrousian M."/>
            <person name="Ohm R.A."/>
            <person name="Benz P."/>
            <person name="Pilgard A."/>
        </authorList>
    </citation>
    <scope>NUCLEOTIDE SEQUENCE</scope>
    <source>
        <strain evidence="1">FPRL280</strain>
    </source>
</reference>
<name>A0A8H7NTX5_9APHY</name>
<dbReference type="EMBL" id="JADOXO010000519">
    <property type="protein sequence ID" value="KAF9803232.1"/>
    <property type="molecule type" value="Genomic_DNA"/>
</dbReference>
<gene>
    <name evidence="1" type="ORF">IEO21_09714</name>
</gene>
<protein>
    <submittedName>
        <fullName evidence="1">Uncharacterized protein</fullName>
    </submittedName>
</protein>
<dbReference type="AlphaFoldDB" id="A0A8H7NTX5"/>
<evidence type="ECO:0000313" key="2">
    <source>
        <dbReference type="Proteomes" id="UP000639403"/>
    </source>
</evidence>
<sequence>MDEVYSQCRDAQQVPMSLSHRFFGELRDKYCRPGEEWSGDSTAEHKQHFVTQ</sequence>
<proteinExistence type="predicted"/>
<dbReference type="Proteomes" id="UP000639403">
    <property type="component" value="Unassembled WGS sequence"/>
</dbReference>
<organism evidence="1 2">
    <name type="scientific">Rhodonia placenta</name>
    <dbReference type="NCBI Taxonomy" id="104341"/>
    <lineage>
        <taxon>Eukaryota</taxon>
        <taxon>Fungi</taxon>
        <taxon>Dikarya</taxon>
        <taxon>Basidiomycota</taxon>
        <taxon>Agaricomycotina</taxon>
        <taxon>Agaricomycetes</taxon>
        <taxon>Polyporales</taxon>
        <taxon>Adustoporiaceae</taxon>
        <taxon>Rhodonia</taxon>
    </lineage>
</organism>
<reference evidence="1" key="2">
    <citation type="journal article" name="Front. Microbiol.">
        <title>Degradative Capacity of Two Strains of Rhodonia placenta: From Phenotype to Genotype.</title>
        <authorList>
            <person name="Kolle M."/>
            <person name="Horta M.A.C."/>
            <person name="Nowrousian M."/>
            <person name="Ohm R.A."/>
            <person name="Benz J.P."/>
            <person name="Pilgard A."/>
        </authorList>
    </citation>
    <scope>NUCLEOTIDE SEQUENCE</scope>
    <source>
        <strain evidence="1">FPRL280</strain>
    </source>
</reference>
<evidence type="ECO:0000313" key="1">
    <source>
        <dbReference type="EMBL" id="KAF9803232.1"/>
    </source>
</evidence>